<organism evidence="1">
    <name type="scientific">Anguilla anguilla</name>
    <name type="common">European freshwater eel</name>
    <name type="synonym">Muraena anguilla</name>
    <dbReference type="NCBI Taxonomy" id="7936"/>
    <lineage>
        <taxon>Eukaryota</taxon>
        <taxon>Metazoa</taxon>
        <taxon>Chordata</taxon>
        <taxon>Craniata</taxon>
        <taxon>Vertebrata</taxon>
        <taxon>Euteleostomi</taxon>
        <taxon>Actinopterygii</taxon>
        <taxon>Neopterygii</taxon>
        <taxon>Teleostei</taxon>
        <taxon>Anguilliformes</taxon>
        <taxon>Anguillidae</taxon>
        <taxon>Anguilla</taxon>
    </lineage>
</organism>
<dbReference type="AlphaFoldDB" id="A0A0E9PEE8"/>
<reference evidence="1" key="2">
    <citation type="journal article" date="2015" name="Fish Shellfish Immunol.">
        <title>Early steps in the European eel (Anguilla anguilla)-Vibrio vulnificus interaction in the gills: Role of the RtxA13 toxin.</title>
        <authorList>
            <person name="Callol A."/>
            <person name="Pajuelo D."/>
            <person name="Ebbesson L."/>
            <person name="Teles M."/>
            <person name="MacKenzie S."/>
            <person name="Amaro C."/>
        </authorList>
    </citation>
    <scope>NUCLEOTIDE SEQUENCE</scope>
</reference>
<sequence>MSRPPVPTKSHERVILMVSGVLASTVRSITSPHG</sequence>
<protein>
    <submittedName>
        <fullName evidence="1">Uncharacterized protein</fullName>
    </submittedName>
</protein>
<evidence type="ECO:0000313" key="1">
    <source>
        <dbReference type="EMBL" id="JAH02657.1"/>
    </source>
</evidence>
<name>A0A0E9PEE8_ANGAN</name>
<proteinExistence type="predicted"/>
<accession>A0A0E9PEE8</accession>
<reference evidence="1" key="1">
    <citation type="submission" date="2014-11" db="EMBL/GenBank/DDBJ databases">
        <authorList>
            <person name="Amaro Gonzalez C."/>
        </authorList>
    </citation>
    <scope>NUCLEOTIDE SEQUENCE</scope>
</reference>
<dbReference type="EMBL" id="GBXM01105920">
    <property type="protein sequence ID" value="JAH02657.1"/>
    <property type="molecule type" value="Transcribed_RNA"/>
</dbReference>